<evidence type="ECO:0000313" key="1">
    <source>
        <dbReference type="EMBL" id="TNN51073.1"/>
    </source>
</evidence>
<dbReference type="Proteomes" id="UP000314294">
    <property type="component" value="Unassembled WGS sequence"/>
</dbReference>
<keyword evidence="2" id="KW-1185">Reference proteome</keyword>
<proteinExistence type="predicted"/>
<dbReference type="AlphaFoldDB" id="A0A4Z2GDU5"/>
<sequence length="91" mass="9518">MSFHANSDGVDPCVNEFTTVALQACWFGEKSGVPGEITLPVRVLDVQPDDVVRDVVAIESGVHSLHVGLVVVVPAALVVPECKQGGEGLIP</sequence>
<accession>A0A4Z2GDU5</accession>
<name>A0A4Z2GDU5_9TELE</name>
<protein>
    <submittedName>
        <fullName evidence="1">Uncharacterized protein</fullName>
    </submittedName>
</protein>
<reference evidence="1 2" key="1">
    <citation type="submission" date="2019-03" db="EMBL/GenBank/DDBJ databases">
        <title>First draft genome of Liparis tanakae, snailfish: a comprehensive survey of snailfish specific genes.</title>
        <authorList>
            <person name="Kim W."/>
            <person name="Song I."/>
            <person name="Jeong J.-H."/>
            <person name="Kim D."/>
            <person name="Kim S."/>
            <person name="Ryu S."/>
            <person name="Song J.Y."/>
            <person name="Lee S.K."/>
        </authorList>
    </citation>
    <scope>NUCLEOTIDE SEQUENCE [LARGE SCALE GENOMIC DNA]</scope>
    <source>
        <tissue evidence="1">Muscle</tissue>
    </source>
</reference>
<comment type="caution">
    <text evidence="1">The sequence shown here is derived from an EMBL/GenBank/DDBJ whole genome shotgun (WGS) entry which is preliminary data.</text>
</comment>
<organism evidence="1 2">
    <name type="scientific">Liparis tanakae</name>
    <name type="common">Tanaka's snailfish</name>
    <dbReference type="NCBI Taxonomy" id="230148"/>
    <lineage>
        <taxon>Eukaryota</taxon>
        <taxon>Metazoa</taxon>
        <taxon>Chordata</taxon>
        <taxon>Craniata</taxon>
        <taxon>Vertebrata</taxon>
        <taxon>Euteleostomi</taxon>
        <taxon>Actinopterygii</taxon>
        <taxon>Neopterygii</taxon>
        <taxon>Teleostei</taxon>
        <taxon>Neoteleostei</taxon>
        <taxon>Acanthomorphata</taxon>
        <taxon>Eupercaria</taxon>
        <taxon>Perciformes</taxon>
        <taxon>Cottioidei</taxon>
        <taxon>Cottales</taxon>
        <taxon>Liparidae</taxon>
        <taxon>Liparis</taxon>
    </lineage>
</organism>
<gene>
    <name evidence="1" type="ORF">EYF80_038709</name>
</gene>
<evidence type="ECO:0000313" key="2">
    <source>
        <dbReference type="Proteomes" id="UP000314294"/>
    </source>
</evidence>
<dbReference type="EMBL" id="SRLO01000595">
    <property type="protein sequence ID" value="TNN51073.1"/>
    <property type="molecule type" value="Genomic_DNA"/>
</dbReference>